<proteinExistence type="predicted"/>
<name>A0A0E9XJI4_ANGAN</name>
<dbReference type="EMBL" id="GBXM01005768">
    <property type="protein sequence ID" value="JAI02810.1"/>
    <property type="molecule type" value="Transcribed_RNA"/>
</dbReference>
<organism evidence="1">
    <name type="scientific">Anguilla anguilla</name>
    <name type="common">European freshwater eel</name>
    <name type="synonym">Muraena anguilla</name>
    <dbReference type="NCBI Taxonomy" id="7936"/>
    <lineage>
        <taxon>Eukaryota</taxon>
        <taxon>Metazoa</taxon>
        <taxon>Chordata</taxon>
        <taxon>Craniata</taxon>
        <taxon>Vertebrata</taxon>
        <taxon>Euteleostomi</taxon>
        <taxon>Actinopterygii</taxon>
        <taxon>Neopterygii</taxon>
        <taxon>Teleostei</taxon>
        <taxon>Anguilliformes</taxon>
        <taxon>Anguillidae</taxon>
        <taxon>Anguilla</taxon>
    </lineage>
</organism>
<reference evidence="1" key="2">
    <citation type="journal article" date="2015" name="Fish Shellfish Immunol.">
        <title>Early steps in the European eel (Anguilla anguilla)-Vibrio vulnificus interaction in the gills: Role of the RtxA13 toxin.</title>
        <authorList>
            <person name="Callol A."/>
            <person name="Pajuelo D."/>
            <person name="Ebbesson L."/>
            <person name="Teles M."/>
            <person name="MacKenzie S."/>
            <person name="Amaro C."/>
        </authorList>
    </citation>
    <scope>NUCLEOTIDE SEQUENCE</scope>
</reference>
<evidence type="ECO:0000313" key="1">
    <source>
        <dbReference type="EMBL" id="JAI02810.1"/>
    </source>
</evidence>
<accession>A0A0E9XJI4</accession>
<dbReference type="AlphaFoldDB" id="A0A0E9XJI4"/>
<reference evidence="1" key="1">
    <citation type="submission" date="2014-11" db="EMBL/GenBank/DDBJ databases">
        <authorList>
            <person name="Amaro Gonzalez C."/>
        </authorList>
    </citation>
    <scope>NUCLEOTIDE SEQUENCE</scope>
</reference>
<sequence>MHLFCVILYPSKYDRSLAVHFLQQYLHFRTTEVFLTFGGGM</sequence>
<protein>
    <submittedName>
        <fullName evidence="1">Uncharacterized protein</fullName>
    </submittedName>
</protein>